<dbReference type="Proteomes" id="UP001154282">
    <property type="component" value="Unassembled WGS sequence"/>
</dbReference>
<comment type="caution">
    <text evidence="1">The sequence shown here is derived from an EMBL/GenBank/DDBJ whole genome shotgun (WGS) entry which is preliminary data.</text>
</comment>
<organism evidence="1 2">
    <name type="scientific">Linum tenue</name>
    <dbReference type="NCBI Taxonomy" id="586396"/>
    <lineage>
        <taxon>Eukaryota</taxon>
        <taxon>Viridiplantae</taxon>
        <taxon>Streptophyta</taxon>
        <taxon>Embryophyta</taxon>
        <taxon>Tracheophyta</taxon>
        <taxon>Spermatophyta</taxon>
        <taxon>Magnoliopsida</taxon>
        <taxon>eudicotyledons</taxon>
        <taxon>Gunneridae</taxon>
        <taxon>Pentapetalae</taxon>
        <taxon>rosids</taxon>
        <taxon>fabids</taxon>
        <taxon>Malpighiales</taxon>
        <taxon>Linaceae</taxon>
        <taxon>Linum</taxon>
    </lineage>
</organism>
<gene>
    <name evidence="1" type="ORF">LITE_LOCUS11629</name>
</gene>
<protein>
    <submittedName>
        <fullName evidence="1">Uncharacterized protein</fullName>
    </submittedName>
</protein>
<sequence>MQRKPRSSAFSSVDNQAQGGDATEYCMWSIWSRSGNARQSRTQRAVAVTRTRTLTATAAVRVLVHATVTPELTVKESLYERSLKLVVLLG</sequence>
<evidence type="ECO:0000313" key="2">
    <source>
        <dbReference type="Proteomes" id="UP001154282"/>
    </source>
</evidence>
<accession>A0AAV0IYA1</accession>
<evidence type="ECO:0000313" key="1">
    <source>
        <dbReference type="EMBL" id="CAI0402511.1"/>
    </source>
</evidence>
<keyword evidence="2" id="KW-1185">Reference proteome</keyword>
<proteinExistence type="predicted"/>
<dbReference type="AlphaFoldDB" id="A0AAV0IYA1"/>
<reference evidence="1" key="1">
    <citation type="submission" date="2022-08" db="EMBL/GenBank/DDBJ databases">
        <authorList>
            <person name="Gutierrez-Valencia J."/>
        </authorList>
    </citation>
    <scope>NUCLEOTIDE SEQUENCE</scope>
</reference>
<dbReference type="EMBL" id="CAMGYJ010000004">
    <property type="protein sequence ID" value="CAI0402511.1"/>
    <property type="molecule type" value="Genomic_DNA"/>
</dbReference>
<name>A0AAV0IYA1_9ROSI</name>